<dbReference type="Proteomes" id="UP000002770">
    <property type="component" value="Unassembled WGS sequence"/>
</dbReference>
<sequence>MQNKPEKPVAPKNPQEPVPSPKAISPSPWEFANFIVVAGTTSAAVIGVQSPVKTLLMNLSKHNTLLPNTYSGGTLSFFKALYAGTNTSIKGSAARTAYVTSTKENKPTETVLNEGLIKEENIVEDGIKPNHRVSPGYVASAALGDTAVTQIPESLSQLKKVPGLLPANFKWYTPYNAYKLMSNGFGFRYSAGLINFMCMLQFENEIARRLPINDTVKKHSLAGALSGATAAFFAYPFAAYKDYLLAQTTVNNKGLLINARSSIVIKDIINNLTNDPKKALLQVFDNTKKQLPIRMALTATIFAIISGTEKILGPEPLTKIVPEQYRPSATSPRFFAMSKTAEVRPPEASNTEAPSTPKL</sequence>
<feature type="region of interest" description="Disordered" evidence="1">
    <location>
        <begin position="1"/>
        <end position="23"/>
    </location>
</feature>
<gene>
    <name evidence="2" type="ORF">LDG_5061</name>
</gene>
<dbReference type="eggNOG" id="ENOG503297S">
    <property type="taxonomic scope" value="Bacteria"/>
</dbReference>
<organism evidence="2 3">
    <name type="scientific">Legionella drancourtii LLAP12</name>
    <dbReference type="NCBI Taxonomy" id="658187"/>
    <lineage>
        <taxon>Bacteria</taxon>
        <taxon>Pseudomonadati</taxon>
        <taxon>Pseudomonadota</taxon>
        <taxon>Gammaproteobacteria</taxon>
        <taxon>Legionellales</taxon>
        <taxon>Legionellaceae</taxon>
        <taxon>Legionella</taxon>
    </lineage>
</organism>
<dbReference type="RefSeq" id="WP_006869052.1">
    <property type="nucleotide sequence ID" value="NZ_JH413793.1"/>
</dbReference>
<reference evidence="2 3" key="1">
    <citation type="journal article" date="2011" name="BMC Genomics">
        <title>Insight into cross-talk between intra-amoebal pathogens.</title>
        <authorList>
            <person name="Gimenez G."/>
            <person name="Bertelli C."/>
            <person name="Moliner C."/>
            <person name="Robert C."/>
            <person name="Raoult D."/>
            <person name="Fournier P.E."/>
            <person name="Greub G."/>
        </authorList>
    </citation>
    <scope>NUCLEOTIDE SEQUENCE [LARGE SCALE GENOMIC DNA]</scope>
    <source>
        <strain evidence="2 3">LLAP12</strain>
    </source>
</reference>
<feature type="compositionally biased region" description="Polar residues" evidence="1">
    <location>
        <begin position="348"/>
        <end position="359"/>
    </location>
</feature>
<protein>
    <recommendedName>
        <fullName evidence="4">Periplasmic ligand-binding sensor domain protein</fullName>
    </recommendedName>
</protein>
<keyword evidence="3" id="KW-1185">Reference proteome</keyword>
<dbReference type="OrthoDB" id="5633477at2"/>
<evidence type="ECO:0000256" key="1">
    <source>
        <dbReference type="SAM" id="MobiDB-lite"/>
    </source>
</evidence>
<accession>G9EIQ5</accession>
<feature type="region of interest" description="Disordered" evidence="1">
    <location>
        <begin position="337"/>
        <end position="359"/>
    </location>
</feature>
<dbReference type="InterPro" id="IPR041000">
    <property type="entry name" value="Serine_protease"/>
</dbReference>
<proteinExistence type="predicted"/>
<evidence type="ECO:0000313" key="3">
    <source>
        <dbReference type="Proteomes" id="UP000002770"/>
    </source>
</evidence>
<dbReference type="EMBL" id="JH413793">
    <property type="protein sequence ID" value="EHL32823.1"/>
    <property type="molecule type" value="Genomic_DNA"/>
</dbReference>
<evidence type="ECO:0008006" key="4">
    <source>
        <dbReference type="Google" id="ProtNLM"/>
    </source>
</evidence>
<dbReference type="Pfam" id="PF18405">
    <property type="entry name" value="SLC25_like"/>
    <property type="match status" value="1"/>
</dbReference>
<evidence type="ECO:0000313" key="2">
    <source>
        <dbReference type="EMBL" id="EHL32823.1"/>
    </source>
</evidence>
<dbReference type="InParanoid" id="G9EIQ5"/>
<name>G9EIQ5_9GAMM</name>
<dbReference type="HOGENOM" id="CLU_739254_0_0_6"/>
<dbReference type="AlphaFoldDB" id="G9EIQ5"/>